<dbReference type="Proteomes" id="UP000029995">
    <property type="component" value="Unassembled WGS sequence"/>
</dbReference>
<accession>A0A0A0CXD7</accession>
<protein>
    <submittedName>
        <fullName evidence="9">Sugar ABC transporter permease</fullName>
    </submittedName>
</protein>
<sequence>MTRLVAGLRWAVFLLAVVILNIPVIVTLLTSLKTTLDINAYPPVWLFAPTLEHYAEVLTDPALDFPRYLLNSTAIALGGTVLALGLGVPAAYAMAKLGKGTTTILPVVTNLRALPLVIFAIPFYLLYQALGLLDTRLGLALISCIINLPLALILLVGFLQDLPQEIEEAARVDGASTFAVLRHIVLPLARPVLVAVAILSFIYSWNEFLFGLILTTRSAVPVTVGATFFITSWGVKWGATAAAMMLSVLPPLLLGLVSYRYLGRAMLAGAVKG</sequence>
<evidence type="ECO:0000256" key="3">
    <source>
        <dbReference type="ARBA" id="ARBA00022475"/>
    </source>
</evidence>
<evidence type="ECO:0000256" key="6">
    <source>
        <dbReference type="ARBA" id="ARBA00023136"/>
    </source>
</evidence>
<dbReference type="InterPro" id="IPR000515">
    <property type="entry name" value="MetI-like"/>
</dbReference>
<comment type="caution">
    <text evidence="9">The sequence shown here is derived from an EMBL/GenBank/DDBJ whole genome shotgun (WGS) entry which is preliminary data.</text>
</comment>
<dbReference type="SUPFAM" id="SSF161098">
    <property type="entry name" value="MetI-like"/>
    <property type="match status" value="1"/>
</dbReference>
<feature type="domain" description="ABC transmembrane type-1" evidence="8">
    <location>
        <begin position="69"/>
        <end position="258"/>
    </location>
</feature>
<reference evidence="9 10" key="1">
    <citation type="submission" date="2014-01" db="EMBL/GenBank/DDBJ databases">
        <title>Genome sequence determination for a cystic fibrosis isolate, Inquilinus limosus.</title>
        <authorList>
            <person name="Pino M."/>
            <person name="Di Conza J."/>
            <person name="Gutkind G."/>
        </authorList>
    </citation>
    <scope>NUCLEOTIDE SEQUENCE [LARGE SCALE GENOMIC DNA]</scope>
    <source>
        <strain evidence="9 10">MP06</strain>
    </source>
</reference>
<comment type="subcellular location">
    <subcellularLocation>
        <location evidence="1 7">Cell membrane</location>
        <topology evidence="1 7">Multi-pass membrane protein</topology>
    </subcellularLocation>
</comment>
<dbReference type="AlphaFoldDB" id="A0A0A0CXD7"/>
<feature type="transmembrane region" description="Helical" evidence="7">
    <location>
        <begin position="68"/>
        <end position="92"/>
    </location>
</feature>
<dbReference type="PANTHER" id="PTHR32243">
    <property type="entry name" value="MALTOSE TRANSPORT SYSTEM PERMEASE-RELATED"/>
    <property type="match status" value="1"/>
</dbReference>
<keyword evidence="2 7" id="KW-0813">Transport</keyword>
<evidence type="ECO:0000256" key="5">
    <source>
        <dbReference type="ARBA" id="ARBA00022989"/>
    </source>
</evidence>
<dbReference type="Pfam" id="PF00528">
    <property type="entry name" value="BPD_transp_1"/>
    <property type="match status" value="1"/>
</dbReference>
<dbReference type="EMBL" id="JANX01000837">
    <property type="protein sequence ID" value="KGM30444.1"/>
    <property type="molecule type" value="Genomic_DNA"/>
</dbReference>
<dbReference type="CDD" id="cd06261">
    <property type="entry name" value="TM_PBP2"/>
    <property type="match status" value="1"/>
</dbReference>
<keyword evidence="3" id="KW-1003">Cell membrane</keyword>
<keyword evidence="5 7" id="KW-1133">Transmembrane helix</keyword>
<evidence type="ECO:0000256" key="4">
    <source>
        <dbReference type="ARBA" id="ARBA00022692"/>
    </source>
</evidence>
<feature type="transmembrane region" description="Helical" evidence="7">
    <location>
        <begin position="104"/>
        <end position="125"/>
    </location>
</feature>
<proteinExistence type="inferred from homology"/>
<keyword evidence="6 7" id="KW-0472">Membrane</keyword>
<dbReference type="Gene3D" id="1.10.3720.10">
    <property type="entry name" value="MetI-like"/>
    <property type="match status" value="1"/>
</dbReference>
<evidence type="ECO:0000256" key="7">
    <source>
        <dbReference type="RuleBase" id="RU363032"/>
    </source>
</evidence>
<dbReference type="RefSeq" id="WP_034848669.1">
    <property type="nucleotide sequence ID" value="NZ_JANX01000837.1"/>
</dbReference>
<dbReference type="PANTHER" id="PTHR32243:SF18">
    <property type="entry name" value="INNER MEMBRANE ABC TRANSPORTER PERMEASE PROTEIN YCJP"/>
    <property type="match status" value="1"/>
</dbReference>
<evidence type="ECO:0000313" key="10">
    <source>
        <dbReference type="Proteomes" id="UP000029995"/>
    </source>
</evidence>
<feature type="transmembrane region" description="Helical" evidence="7">
    <location>
        <begin position="180"/>
        <end position="202"/>
    </location>
</feature>
<feature type="transmembrane region" description="Helical" evidence="7">
    <location>
        <begin position="12"/>
        <end position="32"/>
    </location>
</feature>
<evidence type="ECO:0000256" key="1">
    <source>
        <dbReference type="ARBA" id="ARBA00004651"/>
    </source>
</evidence>
<dbReference type="GO" id="GO:0005886">
    <property type="term" value="C:plasma membrane"/>
    <property type="evidence" value="ECO:0007669"/>
    <property type="project" value="UniProtKB-SubCell"/>
</dbReference>
<evidence type="ECO:0000256" key="2">
    <source>
        <dbReference type="ARBA" id="ARBA00022448"/>
    </source>
</evidence>
<feature type="transmembrane region" description="Helical" evidence="7">
    <location>
        <begin position="137"/>
        <end position="159"/>
    </location>
</feature>
<name>A0A0A0CXD7_9PROT</name>
<feature type="transmembrane region" description="Helical" evidence="7">
    <location>
        <begin position="242"/>
        <end position="262"/>
    </location>
</feature>
<evidence type="ECO:0000313" key="9">
    <source>
        <dbReference type="EMBL" id="KGM30444.1"/>
    </source>
</evidence>
<evidence type="ECO:0000259" key="8">
    <source>
        <dbReference type="PROSITE" id="PS50928"/>
    </source>
</evidence>
<dbReference type="PROSITE" id="PS50928">
    <property type="entry name" value="ABC_TM1"/>
    <property type="match status" value="1"/>
</dbReference>
<feature type="transmembrane region" description="Helical" evidence="7">
    <location>
        <begin position="208"/>
        <end position="230"/>
    </location>
</feature>
<comment type="similarity">
    <text evidence="7">Belongs to the binding-protein-dependent transport system permease family.</text>
</comment>
<dbReference type="InterPro" id="IPR050901">
    <property type="entry name" value="BP-dep_ABC_trans_perm"/>
</dbReference>
<organism evidence="9 10">
    <name type="scientific">Inquilinus limosus MP06</name>
    <dbReference type="NCBI Taxonomy" id="1398085"/>
    <lineage>
        <taxon>Bacteria</taxon>
        <taxon>Pseudomonadati</taxon>
        <taxon>Pseudomonadota</taxon>
        <taxon>Alphaproteobacteria</taxon>
        <taxon>Rhodospirillales</taxon>
        <taxon>Rhodospirillaceae</taxon>
        <taxon>Inquilinus</taxon>
    </lineage>
</organism>
<keyword evidence="4 7" id="KW-0812">Transmembrane</keyword>
<dbReference type="InterPro" id="IPR035906">
    <property type="entry name" value="MetI-like_sf"/>
</dbReference>
<dbReference type="GO" id="GO:0055085">
    <property type="term" value="P:transmembrane transport"/>
    <property type="evidence" value="ECO:0007669"/>
    <property type="project" value="InterPro"/>
</dbReference>
<gene>
    <name evidence="9" type="ORF">P409_32985</name>
</gene>
<dbReference type="OrthoDB" id="9809103at2"/>